<evidence type="ECO:0000313" key="1">
    <source>
        <dbReference type="EMBL" id="CAB5195130.1"/>
    </source>
</evidence>
<sequence length="50" mass="5547">MIKIELTPQQFNQLYELLVIGMKAGNVNNMKVGIPLVEILEAAAAQHKPE</sequence>
<gene>
    <name evidence="1" type="ORF">UFOVP175_48</name>
</gene>
<reference evidence="1" key="1">
    <citation type="submission" date="2020-05" db="EMBL/GenBank/DDBJ databases">
        <authorList>
            <person name="Chiriac C."/>
            <person name="Salcher M."/>
            <person name="Ghai R."/>
            <person name="Kavagutti S V."/>
        </authorList>
    </citation>
    <scope>NUCLEOTIDE SEQUENCE</scope>
</reference>
<organism evidence="1">
    <name type="scientific">uncultured Caudovirales phage</name>
    <dbReference type="NCBI Taxonomy" id="2100421"/>
    <lineage>
        <taxon>Viruses</taxon>
        <taxon>Duplodnaviria</taxon>
        <taxon>Heunggongvirae</taxon>
        <taxon>Uroviricota</taxon>
        <taxon>Caudoviricetes</taxon>
        <taxon>Peduoviridae</taxon>
        <taxon>Maltschvirus</taxon>
        <taxon>Maltschvirus maltsch</taxon>
    </lineage>
</organism>
<proteinExistence type="predicted"/>
<name>A0A6J7WFG6_9CAUD</name>
<protein>
    <submittedName>
        <fullName evidence="1">Uncharacterized protein</fullName>
    </submittedName>
</protein>
<accession>A0A6J7WFG6</accession>
<dbReference type="EMBL" id="LR798221">
    <property type="protein sequence ID" value="CAB5195130.1"/>
    <property type="molecule type" value="Genomic_DNA"/>
</dbReference>